<accession>A0A372ZN19</accession>
<organism evidence="1 2">
    <name type="scientific">Kitasatospora xanthocidica</name>
    <dbReference type="NCBI Taxonomy" id="83382"/>
    <lineage>
        <taxon>Bacteria</taxon>
        <taxon>Bacillati</taxon>
        <taxon>Actinomycetota</taxon>
        <taxon>Actinomycetes</taxon>
        <taxon>Kitasatosporales</taxon>
        <taxon>Streptomycetaceae</taxon>
        <taxon>Kitasatospora</taxon>
    </lineage>
</organism>
<gene>
    <name evidence="1" type="ORF">DR950_04965</name>
</gene>
<proteinExistence type="predicted"/>
<reference evidence="1 2" key="1">
    <citation type="submission" date="2018-08" db="EMBL/GenBank/DDBJ databases">
        <title>Diversity &amp; Physiological Properties of Lignin-Decomposing Actinobacteria from Soil.</title>
        <authorList>
            <person name="Roh S.G."/>
            <person name="Kim S.B."/>
        </authorList>
    </citation>
    <scope>NUCLEOTIDE SEQUENCE [LARGE SCALE GENOMIC DNA]</scope>
    <source>
        <strain evidence="1 2">MMS17-GH009</strain>
    </source>
</reference>
<dbReference type="Pfam" id="PF13376">
    <property type="entry name" value="OmdA"/>
    <property type="match status" value="1"/>
</dbReference>
<dbReference type="Proteomes" id="UP000263377">
    <property type="component" value="Unassembled WGS sequence"/>
</dbReference>
<keyword evidence="2" id="KW-1185">Reference proteome</keyword>
<evidence type="ECO:0000313" key="1">
    <source>
        <dbReference type="EMBL" id="RGD57233.1"/>
    </source>
</evidence>
<sequence>MEPTFFSSPEEFRDWLEEHHATASECRVGMWKKGTGKPTLSWSEAVDQALCYGWIDGRQSPIDDFSWTIRFTPRRPRGNWSQVNLRKIEELTAQGLMRPAGIAVFEARDRGREEKPVWEFEAAQLARFQAEPRAWEWFSGQAPSYRKSAIHHVISAKRDETRERRLDQLIADSLEGVRLKPFRRPGT</sequence>
<name>A0A372ZN19_9ACTN</name>
<comment type="caution">
    <text evidence="1">The sequence shown here is derived from an EMBL/GenBank/DDBJ whole genome shotgun (WGS) entry which is preliminary data.</text>
</comment>
<dbReference type="AlphaFoldDB" id="A0A372ZN19"/>
<protein>
    <submittedName>
        <fullName evidence="1">Bacteriocin-protection protein</fullName>
    </submittedName>
</protein>
<dbReference type="EMBL" id="QVIG01000001">
    <property type="protein sequence ID" value="RGD57233.1"/>
    <property type="molecule type" value="Genomic_DNA"/>
</dbReference>
<evidence type="ECO:0000313" key="2">
    <source>
        <dbReference type="Proteomes" id="UP000263377"/>
    </source>
</evidence>